<keyword evidence="2" id="KW-1185">Reference proteome</keyword>
<dbReference type="Proteomes" id="UP001064262">
    <property type="component" value="Unassembled WGS sequence"/>
</dbReference>
<sequence>MTYPKRLLILPALAVAALLAWWLKPGYDTEDEAYYVAVFCTIRHDDSSRFIADMQNVIEGGNSDYALHKIAFIPALGKAVTASWQQLTPAAQHIATNDEPSCQRLMSAQLQAR</sequence>
<comment type="caution">
    <text evidence="1">The sequence shown here is derived from an EMBL/GenBank/DDBJ whole genome shotgun (WGS) entry which is preliminary data.</text>
</comment>
<dbReference type="EMBL" id="JAODIM010000043">
    <property type="protein sequence ID" value="MCU5779845.1"/>
    <property type="molecule type" value="Genomic_DNA"/>
</dbReference>
<name>A0A9J6PVW1_9GAMM</name>
<accession>A0A9J6PVW1</accession>
<protein>
    <submittedName>
        <fullName evidence="1">Uncharacterized protein</fullName>
    </submittedName>
</protein>
<proteinExistence type="predicted"/>
<dbReference type="RefSeq" id="WP_267141677.1">
    <property type="nucleotide sequence ID" value="NZ_JAODIL010000061.1"/>
</dbReference>
<evidence type="ECO:0000313" key="2">
    <source>
        <dbReference type="Proteomes" id="UP001064262"/>
    </source>
</evidence>
<evidence type="ECO:0000313" key="1">
    <source>
        <dbReference type="EMBL" id="MCU5779845.1"/>
    </source>
</evidence>
<dbReference type="AlphaFoldDB" id="A0A9J6PVW1"/>
<gene>
    <name evidence="1" type="ORF">N5923_20350</name>
</gene>
<reference evidence="1" key="1">
    <citation type="submission" date="2022-09" db="EMBL/GenBank/DDBJ databases">
        <title>Winslowiella arboricola sp. nov., isolated from bleeding cankers on broadleaf hosts.</title>
        <authorList>
            <person name="Brady C."/>
            <person name="Kaur S."/>
            <person name="Crampton B."/>
            <person name="Maddock D."/>
            <person name="Arnold D."/>
            <person name="Denman S."/>
        </authorList>
    </citation>
    <scope>NUCLEOTIDE SEQUENCE</scope>
    <source>
        <strain evidence="1">BAC 15a-03b</strain>
    </source>
</reference>
<organism evidence="1 2">
    <name type="scientific">Winslowiella arboricola</name>
    <dbReference type="NCBI Taxonomy" id="2978220"/>
    <lineage>
        <taxon>Bacteria</taxon>
        <taxon>Pseudomonadati</taxon>
        <taxon>Pseudomonadota</taxon>
        <taxon>Gammaproteobacteria</taxon>
        <taxon>Enterobacterales</taxon>
        <taxon>Erwiniaceae</taxon>
        <taxon>Winslowiella</taxon>
    </lineage>
</organism>